<feature type="compositionally biased region" description="Polar residues" evidence="23">
    <location>
        <begin position="312"/>
        <end position="322"/>
    </location>
</feature>
<dbReference type="PANTHER" id="PTHR24346:SF82">
    <property type="entry name" value="KP78A-RELATED"/>
    <property type="match status" value="1"/>
</dbReference>
<dbReference type="PROSITE" id="PS00107">
    <property type="entry name" value="PROTEIN_KINASE_ATP"/>
    <property type="match status" value="1"/>
</dbReference>
<dbReference type="InterPro" id="IPR000719">
    <property type="entry name" value="Prot_kinase_dom"/>
</dbReference>
<evidence type="ECO:0000256" key="4">
    <source>
        <dbReference type="ARBA" id="ARBA00006234"/>
    </source>
</evidence>
<dbReference type="InterPro" id="IPR008271">
    <property type="entry name" value="Ser/Thr_kinase_AS"/>
</dbReference>
<evidence type="ECO:0000256" key="15">
    <source>
        <dbReference type="ARBA" id="ARBA00023273"/>
    </source>
</evidence>
<evidence type="ECO:0000259" key="26">
    <source>
        <dbReference type="PROSITE" id="PS50032"/>
    </source>
</evidence>
<feature type="compositionally biased region" description="Low complexity" evidence="23">
    <location>
        <begin position="801"/>
        <end position="811"/>
    </location>
</feature>
<feature type="domain" description="Protein kinase" evidence="24">
    <location>
        <begin position="369"/>
        <end position="620"/>
    </location>
</feature>
<dbReference type="Gene3D" id="3.30.310.80">
    <property type="entry name" value="Kinase associated domain 1, KA1"/>
    <property type="match status" value="1"/>
</dbReference>
<name>A0AAW2FEK5_9HYME</name>
<dbReference type="SUPFAM" id="SSF56112">
    <property type="entry name" value="Protein kinase-like (PK-like)"/>
    <property type="match status" value="1"/>
</dbReference>
<dbReference type="GO" id="GO:0035556">
    <property type="term" value="P:intracellular signal transduction"/>
    <property type="evidence" value="ECO:0007669"/>
    <property type="project" value="TreeGrafter"/>
</dbReference>
<dbReference type="CDD" id="cd14072">
    <property type="entry name" value="STKc_MARK"/>
    <property type="match status" value="1"/>
</dbReference>
<dbReference type="GO" id="GO:0005886">
    <property type="term" value="C:plasma membrane"/>
    <property type="evidence" value="ECO:0007669"/>
    <property type="project" value="UniProtKB-SubCell"/>
</dbReference>
<dbReference type="InterPro" id="IPR011009">
    <property type="entry name" value="Kinase-like_dom_sf"/>
</dbReference>
<organism evidence="27 28">
    <name type="scientific">Cardiocondyla obscurior</name>
    <dbReference type="NCBI Taxonomy" id="286306"/>
    <lineage>
        <taxon>Eukaryota</taxon>
        <taxon>Metazoa</taxon>
        <taxon>Ecdysozoa</taxon>
        <taxon>Arthropoda</taxon>
        <taxon>Hexapoda</taxon>
        <taxon>Insecta</taxon>
        <taxon>Pterygota</taxon>
        <taxon>Neoptera</taxon>
        <taxon>Endopterygota</taxon>
        <taxon>Hymenoptera</taxon>
        <taxon>Apocrita</taxon>
        <taxon>Aculeata</taxon>
        <taxon>Formicoidea</taxon>
        <taxon>Formicidae</taxon>
        <taxon>Myrmicinae</taxon>
        <taxon>Cardiocondyla</taxon>
    </lineage>
</organism>
<feature type="domain" description="UBA" evidence="25">
    <location>
        <begin position="639"/>
        <end position="682"/>
    </location>
</feature>
<dbReference type="PROSITE" id="PS50032">
    <property type="entry name" value="KA1"/>
    <property type="match status" value="1"/>
</dbReference>
<feature type="region of interest" description="Disordered" evidence="23">
    <location>
        <begin position="902"/>
        <end position="938"/>
    </location>
</feature>
<dbReference type="GO" id="GO:0042995">
    <property type="term" value="C:cell projection"/>
    <property type="evidence" value="ECO:0007669"/>
    <property type="project" value="UniProtKB-SubCell"/>
</dbReference>
<dbReference type="FunFam" id="3.30.200.20:FF:000003">
    <property type="entry name" value="Non-specific serine/threonine protein kinase"/>
    <property type="match status" value="1"/>
</dbReference>
<dbReference type="FunFam" id="1.10.8.10:FF:000005">
    <property type="entry name" value="Non-specific serine/threonine protein kinase"/>
    <property type="match status" value="1"/>
</dbReference>
<keyword evidence="11 22" id="KW-0547">Nucleotide-binding</keyword>
<dbReference type="PROSITE" id="PS00108">
    <property type="entry name" value="PROTEIN_KINASE_ST"/>
    <property type="match status" value="1"/>
</dbReference>
<dbReference type="GO" id="GO:0000226">
    <property type="term" value="P:microtubule cytoskeleton organization"/>
    <property type="evidence" value="ECO:0007669"/>
    <property type="project" value="TreeGrafter"/>
</dbReference>
<feature type="compositionally biased region" description="Polar residues" evidence="23">
    <location>
        <begin position="912"/>
        <end position="938"/>
    </location>
</feature>
<feature type="compositionally biased region" description="Low complexity" evidence="23">
    <location>
        <begin position="346"/>
        <end position="358"/>
    </location>
</feature>
<evidence type="ECO:0000256" key="8">
    <source>
        <dbReference type="ARBA" id="ARBA00022527"/>
    </source>
</evidence>
<dbReference type="InterPro" id="IPR017441">
    <property type="entry name" value="Protein_kinase_ATP_BS"/>
</dbReference>
<keyword evidence="9" id="KW-0597">Phosphoprotein</keyword>
<comment type="function">
    <text evidence="18">Serine/threonine-protein kinase. Involved in the specific phosphorylation of microtubule-associated proteins for MAP2 and MAP4. Phosphorylates the microtubule-associated protein MAPT/TAU. Phosphorylates CDC25C on 'Ser-216'. Regulates localization and activity of some histone deacetylases by mediating phosphorylation of HDAC7, promoting subsequent interaction between HDAC7 and 14-3-3 and export from the nucleus. Regulates localization and activity of MITF by mediating its phosphorylation, promoting subsequent interaction between MITF and 14-3-3 and retention in the cytosol. Negatively regulates the Hippo signaling pathway and antagonizes the phosphorylation of LATS1. Cooperates with DLG5 to inhibit the kinase activity of STK3/MST2 toward LATS1. Phosphorylates PKP2 and KSR1.</text>
</comment>
<keyword evidence="14" id="KW-0472">Membrane</keyword>
<evidence type="ECO:0000256" key="11">
    <source>
        <dbReference type="ARBA" id="ARBA00022741"/>
    </source>
</evidence>
<dbReference type="PROSITE" id="PS50011">
    <property type="entry name" value="PROTEIN_KINASE_DOM"/>
    <property type="match status" value="1"/>
</dbReference>
<keyword evidence="10" id="KW-0808">Transferase</keyword>
<gene>
    <name evidence="27" type="ORF">PUN28_011563</name>
</gene>
<accession>A0AAW2FEK5</accession>
<dbReference type="PROSITE" id="PS50030">
    <property type="entry name" value="UBA"/>
    <property type="match status" value="1"/>
</dbReference>
<dbReference type="SMART" id="SM00220">
    <property type="entry name" value="S_TKc"/>
    <property type="match status" value="1"/>
</dbReference>
<comment type="caution">
    <text evidence="27">The sequence shown here is derived from an EMBL/GenBank/DDBJ whole genome shotgun (WGS) entry which is preliminary data.</text>
</comment>
<evidence type="ECO:0000256" key="12">
    <source>
        <dbReference type="ARBA" id="ARBA00022777"/>
    </source>
</evidence>
<dbReference type="EC" id="2.7.11.1" evidence="5"/>
<dbReference type="SUPFAM" id="SSF103243">
    <property type="entry name" value="KA1-like"/>
    <property type="match status" value="1"/>
</dbReference>
<dbReference type="Gene3D" id="1.10.510.10">
    <property type="entry name" value="Transferase(Phosphotransferase) domain 1"/>
    <property type="match status" value="1"/>
</dbReference>
<sequence length="1083" mass="118645">MDDRENPFVRTQASRSLIRTQVGPRKFLMPSSGERTVRQVNRQAANESNPMGMSKRLSAPLAPLEGLKQWELVEDAKGLQVVEKRAGGLSPGRPKEIASTSPIYGRTPVTVKRLLSDTSMDANLEEKLRAFNESKIIQPLGLPSVHQRAELAPFGPLSAEPKAPLSLDLILKQQRTASTGATSMESTDMLQRLEQQVKAIEMGTIAARAHQLEISSDFGAEVQLRYKEHEDLLRNVTDDEAEGTSMLHRGDATRNSTGNAGITPKKPTVKLSRTASDTRRGQEAEMRVQSRMPQTHAIVRPIVAKKDHQRHQSPQQQNNATSIPLKPLTDMQKSIQSEKETGDGVGVSSSGGRLSSRSRTSEEPHIGKYKLLKTIGKGNFAKVKLAKHVPTGKEVAIKIIDKTQLNPGSLQKLFREVRIMKMLDHPNIVKLFQVIETEKTLYLVMEYASGGEVFDYLVLHGRMKEKEARAKFRQIVSAVQYCHQKKIIHRDLKAENLLLDSEMNIKIADFGFSNEFTPGNKLDTFCGSPPYAAPELFQGKKYDGPEVDVWSLGVILYTLVSGSLPFDGSTLRELRERVLRGKYRIPFYMSTDCENLLKKFLVLNPTKRASLENIMKDKWMNTGYEDDELKPYLEPEPDYRDHKRIGESAKALASMGYTRSEIEDSLGQAKYDDVFATYLLLGRKTTDPESDGSRSGSSLSLRNIPPQVSSGGGGGSSGGTGGAVQSPSHRGVHRSISASNPKPSRRASSGGETLRGAPSPGNATNHNHATAVTGATVTGSGGSNFKRQNTVDAATIKENSARVSASRPSAPKNSQPPGQLDTMTMFILGVGTSPGGKARVGKSNTMNAGVGGGRPLTSPAPGSVGRRSTISYDQAKTSSSSTERTNEVPSLGVCTSNRLATTTTPAFPRNVPSRSTFHSGQNRAQRNHTQGHTQTQDTNAISPLARPSFFSKLSSKFSKRPMDPSVPPKHPVVSGATTNDEQVKPRSLRFTWSMKTTSSRDPNEIMSEIRKVLDANKCQYEQRERFLLLCAHGEAATDSQVQWEIEVCKLPRLSLNGVRFKRISGTSIGFKNIASKIANELKL</sequence>
<comment type="catalytic activity">
    <reaction evidence="17">
        <text>L-seryl-[protein] + ATP = O-phospho-L-seryl-[protein] + ADP + H(+)</text>
        <dbReference type="Rhea" id="RHEA:17989"/>
        <dbReference type="Rhea" id="RHEA-COMP:9863"/>
        <dbReference type="Rhea" id="RHEA-COMP:11604"/>
        <dbReference type="ChEBI" id="CHEBI:15378"/>
        <dbReference type="ChEBI" id="CHEBI:29999"/>
        <dbReference type="ChEBI" id="CHEBI:30616"/>
        <dbReference type="ChEBI" id="CHEBI:83421"/>
        <dbReference type="ChEBI" id="CHEBI:456216"/>
        <dbReference type="EC" id="2.7.11.1"/>
    </reaction>
</comment>
<dbReference type="SMART" id="SM00165">
    <property type="entry name" value="UBA"/>
    <property type="match status" value="1"/>
</dbReference>
<evidence type="ECO:0000256" key="22">
    <source>
        <dbReference type="PROSITE-ProRule" id="PRU10141"/>
    </source>
</evidence>
<dbReference type="FunFam" id="3.30.310.80:FF:000001">
    <property type="entry name" value="Non-specific serine/threonine protein kinase"/>
    <property type="match status" value="1"/>
</dbReference>
<keyword evidence="7" id="KW-0963">Cytoplasm</keyword>
<comment type="subunit">
    <text evidence="19">Interacts with MAPT/TAU. Interacts with DLG5 (via coiled-coil domain). Interacts with STK3/MST2 and STK4/MST1 in the presence of DLG5. Interacts with YWHAB, YWHAG, YWHAQ and YWHAZ. Interacts with PKP2 (via N-terminus). Interacts with CDC25C. Interacts with KSR1.</text>
</comment>
<keyword evidence="12" id="KW-0418">Kinase</keyword>
<evidence type="ECO:0000259" key="25">
    <source>
        <dbReference type="PROSITE" id="PS50030"/>
    </source>
</evidence>
<proteinExistence type="inferred from homology"/>
<evidence type="ECO:0000259" key="24">
    <source>
        <dbReference type="PROSITE" id="PS50011"/>
    </source>
</evidence>
<evidence type="ECO:0000256" key="2">
    <source>
        <dbReference type="ARBA" id="ARBA00004316"/>
    </source>
</evidence>
<evidence type="ECO:0000256" key="16">
    <source>
        <dbReference type="ARBA" id="ARBA00047899"/>
    </source>
</evidence>
<evidence type="ECO:0000256" key="9">
    <source>
        <dbReference type="ARBA" id="ARBA00022553"/>
    </source>
</evidence>
<feature type="compositionally biased region" description="Gly residues" evidence="23">
    <location>
        <begin position="710"/>
        <end position="722"/>
    </location>
</feature>
<evidence type="ECO:0000313" key="27">
    <source>
        <dbReference type="EMBL" id="KAL0114396.1"/>
    </source>
</evidence>
<dbReference type="InterPro" id="IPR049508">
    <property type="entry name" value="MARK1-4_cat"/>
</dbReference>
<evidence type="ECO:0000256" key="21">
    <source>
        <dbReference type="ARBA" id="ARBA00074935"/>
    </source>
</evidence>
<feature type="region of interest" description="Disordered" evidence="23">
    <location>
        <begin position="304"/>
        <end position="365"/>
    </location>
</feature>
<evidence type="ECO:0000256" key="17">
    <source>
        <dbReference type="ARBA" id="ARBA00048679"/>
    </source>
</evidence>
<dbReference type="Gene3D" id="3.30.200.20">
    <property type="entry name" value="Phosphorylase Kinase, domain 1"/>
    <property type="match status" value="1"/>
</dbReference>
<feature type="region of interest" description="Disordered" evidence="23">
    <location>
        <begin position="800"/>
        <end position="821"/>
    </location>
</feature>
<reference evidence="27 28" key="1">
    <citation type="submission" date="2023-03" db="EMBL/GenBank/DDBJ databases">
        <title>High recombination rates correlate with genetic variation in Cardiocondyla obscurior ants.</title>
        <authorList>
            <person name="Errbii M."/>
        </authorList>
    </citation>
    <scope>NUCLEOTIDE SEQUENCE [LARGE SCALE GENOMIC DNA]</scope>
    <source>
        <strain evidence="27">Alpha-2009</strain>
        <tissue evidence="27">Whole body</tissue>
    </source>
</reference>
<comment type="catalytic activity">
    <reaction evidence="16">
        <text>L-threonyl-[protein] + ATP = O-phospho-L-threonyl-[protein] + ADP + H(+)</text>
        <dbReference type="Rhea" id="RHEA:46608"/>
        <dbReference type="Rhea" id="RHEA-COMP:11060"/>
        <dbReference type="Rhea" id="RHEA-COMP:11605"/>
        <dbReference type="ChEBI" id="CHEBI:15378"/>
        <dbReference type="ChEBI" id="CHEBI:30013"/>
        <dbReference type="ChEBI" id="CHEBI:30616"/>
        <dbReference type="ChEBI" id="CHEBI:61977"/>
        <dbReference type="ChEBI" id="CHEBI:456216"/>
        <dbReference type="EC" id="2.7.11.1"/>
    </reaction>
</comment>
<evidence type="ECO:0000256" key="6">
    <source>
        <dbReference type="ARBA" id="ARBA00022475"/>
    </source>
</evidence>
<dbReference type="Proteomes" id="UP001430953">
    <property type="component" value="Unassembled WGS sequence"/>
</dbReference>
<keyword evidence="8" id="KW-0723">Serine/threonine-protein kinase</keyword>
<feature type="region of interest" description="Disordered" evidence="23">
    <location>
        <begin position="845"/>
        <end position="889"/>
    </location>
</feature>
<dbReference type="InterPro" id="IPR028375">
    <property type="entry name" value="KA1/Ssp2_C"/>
</dbReference>
<keyword evidence="6" id="KW-1003">Cell membrane</keyword>
<evidence type="ECO:0000256" key="10">
    <source>
        <dbReference type="ARBA" id="ARBA00022679"/>
    </source>
</evidence>
<dbReference type="Gene3D" id="1.10.8.10">
    <property type="entry name" value="DNA helicase RuvA subunit, C-terminal domain"/>
    <property type="match status" value="1"/>
</dbReference>
<feature type="compositionally biased region" description="Low complexity" evidence="23">
    <location>
        <begin position="693"/>
        <end position="702"/>
    </location>
</feature>
<evidence type="ECO:0000256" key="14">
    <source>
        <dbReference type="ARBA" id="ARBA00023136"/>
    </source>
</evidence>
<feature type="compositionally biased region" description="Basic and acidic residues" evidence="23">
    <location>
        <begin position="276"/>
        <end position="288"/>
    </location>
</feature>
<keyword evidence="15" id="KW-0966">Cell projection</keyword>
<evidence type="ECO:0000256" key="1">
    <source>
        <dbReference type="ARBA" id="ARBA00004236"/>
    </source>
</evidence>
<evidence type="ECO:0000256" key="19">
    <source>
        <dbReference type="ARBA" id="ARBA00063680"/>
    </source>
</evidence>
<evidence type="ECO:0000256" key="3">
    <source>
        <dbReference type="ARBA" id="ARBA00004544"/>
    </source>
</evidence>
<evidence type="ECO:0000256" key="20">
    <source>
        <dbReference type="ARBA" id="ARBA00071529"/>
    </source>
</evidence>
<evidence type="ECO:0000256" key="5">
    <source>
        <dbReference type="ARBA" id="ARBA00012513"/>
    </source>
</evidence>
<dbReference type="InterPro" id="IPR015940">
    <property type="entry name" value="UBA"/>
</dbReference>
<evidence type="ECO:0000256" key="13">
    <source>
        <dbReference type="ARBA" id="ARBA00022840"/>
    </source>
</evidence>
<feature type="region of interest" description="Disordered" evidence="23">
    <location>
        <begin position="241"/>
        <end position="291"/>
    </location>
</feature>
<feature type="binding site" evidence="22">
    <location>
        <position position="398"/>
    </location>
    <ligand>
        <name>ATP</name>
        <dbReference type="ChEBI" id="CHEBI:30616"/>
    </ligand>
</feature>
<dbReference type="FunFam" id="1.10.510.10:FF:001032">
    <property type="entry name" value="KP78b, isoform A"/>
    <property type="match status" value="1"/>
</dbReference>
<feature type="compositionally biased region" description="Polar residues" evidence="23">
    <location>
        <begin position="736"/>
        <end position="751"/>
    </location>
</feature>
<dbReference type="PANTHER" id="PTHR24346">
    <property type="entry name" value="MAP/MICROTUBULE AFFINITY-REGULATING KINASE"/>
    <property type="match status" value="1"/>
</dbReference>
<dbReference type="Pfam" id="PF00069">
    <property type="entry name" value="Pkinase"/>
    <property type="match status" value="1"/>
</dbReference>
<keyword evidence="13 22" id="KW-0067">ATP-binding</keyword>
<keyword evidence="28" id="KW-1185">Reference proteome</keyword>
<dbReference type="GO" id="GO:0050321">
    <property type="term" value="F:tau-protein kinase activity"/>
    <property type="evidence" value="ECO:0007669"/>
    <property type="project" value="TreeGrafter"/>
</dbReference>
<comment type="subcellular location">
    <subcellularLocation>
        <location evidence="1">Cell membrane</location>
    </subcellularLocation>
    <subcellularLocation>
        <location evidence="2">Cell projection</location>
    </subcellularLocation>
    <subcellularLocation>
        <location evidence="3">Cytoplasm</location>
        <location evidence="3">Cell cortex</location>
    </subcellularLocation>
</comment>
<dbReference type="GO" id="GO:0005524">
    <property type="term" value="F:ATP binding"/>
    <property type="evidence" value="ECO:0007669"/>
    <property type="project" value="UniProtKB-UniRule"/>
</dbReference>
<dbReference type="EMBL" id="JADYXP020000011">
    <property type="protein sequence ID" value="KAL0114396.1"/>
    <property type="molecule type" value="Genomic_DNA"/>
</dbReference>
<feature type="compositionally biased region" description="Polar residues" evidence="23">
    <location>
        <begin position="866"/>
        <end position="883"/>
    </location>
</feature>
<dbReference type="CDD" id="cd14337">
    <property type="entry name" value="UBA_MARK_Par1"/>
    <property type="match status" value="1"/>
</dbReference>
<dbReference type="GO" id="GO:0005938">
    <property type="term" value="C:cell cortex"/>
    <property type="evidence" value="ECO:0007669"/>
    <property type="project" value="UniProtKB-SubCell"/>
</dbReference>
<dbReference type="Pfam" id="PF02149">
    <property type="entry name" value="KA1"/>
    <property type="match status" value="1"/>
</dbReference>
<dbReference type="AlphaFoldDB" id="A0AAW2FEK5"/>
<feature type="domain" description="KA1" evidence="26">
    <location>
        <begin position="1034"/>
        <end position="1083"/>
    </location>
</feature>
<feature type="region of interest" description="Disordered" evidence="23">
    <location>
        <begin position="684"/>
        <end position="768"/>
    </location>
</feature>
<evidence type="ECO:0000313" key="28">
    <source>
        <dbReference type="Proteomes" id="UP001430953"/>
    </source>
</evidence>
<dbReference type="InterPro" id="IPR001772">
    <property type="entry name" value="KA1_dom"/>
</dbReference>
<evidence type="ECO:0000256" key="7">
    <source>
        <dbReference type="ARBA" id="ARBA00022490"/>
    </source>
</evidence>
<feature type="region of interest" description="Disordered" evidence="23">
    <location>
        <begin position="955"/>
        <end position="981"/>
    </location>
</feature>
<protein>
    <recommendedName>
        <fullName evidence="20">MAP/microtubule affinity-regulating kinase 3</fullName>
        <ecNumber evidence="5">2.7.11.1</ecNumber>
    </recommendedName>
    <alternativeName>
        <fullName evidence="21">Serine/threonine-protein kinase par-1</fullName>
    </alternativeName>
</protein>
<evidence type="ECO:0000256" key="23">
    <source>
        <dbReference type="SAM" id="MobiDB-lite"/>
    </source>
</evidence>
<evidence type="ECO:0000256" key="18">
    <source>
        <dbReference type="ARBA" id="ARBA00054424"/>
    </source>
</evidence>
<comment type="similarity">
    <text evidence="4">Belongs to the protein kinase superfamily. CAMK Ser/Thr protein kinase family. SNF1 subfamily.</text>
</comment>
<dbReference type="CDD" id="cd12196">
    <property type="entry name" value="MARK1-3_C"/>
    <property type="match status" value="1"/>
</dbReference>